<dbReference type="Proteomes" id="UP000284366">
    <property type="component" value="Unassembled WGS sequence"/>
</dbReference>
<sequence length="664" mass="76221">MGTITPESIISDLRYLQLLSRSFPTIADASTEIINLEAILNLPKGTEHFLTDIHGEYEAFQHVLKNASGAVKRKVNEIFGHTLRESEKKEICTLIYYPEEKLQLIKEQETDLDDWYLITLNQLVKVCQNVSSKYTRSKVRKALPAEFSYIIQELLHESSVEPNKHAYINVIISTIISTKRADDFIIAMCNLIQRLTIDSLHIVGDIYDRGPGAHIIMDTLCDYHNFDIQWGNHDILWMGAASGNDACIANVIRMSMRYANLATLEDGYGINLLPLATFAMDTYADDACAIFAPKMNFADANYNEKTLRLITQMHKAITIIQLKLEAEIIDRRPEFGMANRKLLHKIDFERGVFIYEGKEYELRDANFPTIDPADPYRLTDEERELVDKIHASFMNSEKLKKHMRCLFTYGGMYLVCNSNLLYHASVPLNEDGSFKHVRIGKKEYWGHKLLQKTDQLIRTAYFDEDGSKEKNFALDYMWYMWCGPDAPSFDKDKMATFERYFIADKALHKESKGYYYTLRNRADICDNILAEFGVEPGPHSHIINGHVPVKIIKGERPIKADGKLLVIDGGFSKAYQPETGIAGYTLVYHSHGMQLVQHDPFQSRQKAIEEGQDIKSTTFVIEFNSQRMMVKDTDKGKQLVTQIQDLKKLLVAYRTGFIKEKEIF</sequence>
<comment type="catalytic activity">
    <reaction evidence="4">
        <text>beta-D-fructose 1,6-bisphosphate + H2O = beta-D-fructose 6-phosphate + phosphate</text>
        <dbReference type="Rhea" id="RHEA:11064"/>
        <dbReference type="ChEBI" id="CHEBI:15377"/>
        <dbReference type="ChEBI" id="CHEBI:32966"/>
        <dbReference type="ChEBI" id="CHEBI:43474"/>
        <dbReference type="ChEBI" id="CHEBI:57634"/>
        <dbReference type="EC" id="3.1.3.11"/>
    </reaction>
</comment>
<accession>A0A1Y3YX04</accession>
<reference evidence="11 12" key="3">
    <citation type="submission" date="2018-08" db="EMBL/GenBank/DDBJ databases">
        <title>A genome reference for cultivated species of the human gut microbiota.</title>
        <authorList>
            <person name="Zou Y."/>
            <person name="Xue W."/>
            <person name="Luo G."/>
        </authorList>
    </citation>
    <scope>NUCLEOTIDE SEQUENCE [LARGE SCALE GENOMIC DNA]</scope>
    <source>
        <strain evidence="8 11">AF14-27</strain>
        <strain evidence="7 12">AF19-1AC</strain>
    </source>
</reference>
<comment type="similarity">
    <text evidence="4">Belongs to the FBPase class 3 family.</text>
</comment>
<evidence type="ECO:0000313" key="7">
    <source>
        <dbReference type="EMBL" id="RGT33669.1"/>
    </source>
</evidence>
<comment type="pathway">
    <text evidence="4">Carbohydrate biosynthesis; gluconeogenesis.</text>
</comment>
<protein>
    <recommendedName>
        <fullName evidence="4">Fructose-1,6-bisphosphatase class 3</fullName>
        <shortName evidence="4">FBPase class 3</shortName>
        <ecNumber evidence="4">3.1.3.11</ecNumber>
    </recommendedName>
    <alternativeName>
        <fullName evidence="4">D-fructose-1,6-bisphosphate 1-phosphohydrolase class 3</fullName>
    </alternativeName>
</protein>
<name>A0A1Y3YX04_9BACE</name>
<dbReference type="SUPFAM" id="SSF56300">
    <property type="entry name" value="Metallo-dependent phosphatases"/>
    <property type="match status" value="1"/>
</dbReference>
<dbReference type="EC" id="3.1.3.11" evidence="4"/>
<evidence type="ECO:0000313" key="6">
    <source>
        <dbReference type="EMBL" id="OUP31504.1"/>
    </source>
</evidence>
<evidence type="ECO:0000313" key="12">
    <source>
        <dbReference type="Proteomes" id="UP000285159"/>
    </source>
</evidence>
<keyword evidence="2 4" id="KW-0464">Manganese</keyword>
<dbReference type="Proteomes" id="UP000196587">
    <property type="component" value="Unassembled WGS sequence"/>
</dbReference>
<keyword evidence="1 4" id="KW-0378">Hydrolase</keyword>
<evidence type="ECO:0000256" key="2">
    <source>
        <dbReference type="ARBA" id="ARBA00023211"/>
    </source>
</evidence>
<dbReference type="PIRSF" id="PIRSF000906">
    <property type="entry name" value="FBPtase_Bacill"/>
    <property type="match status" value="1"/>
</dbReference>
<dbReference type="GO" id="GO:0006094">
    <property type="term" value="P:gluconeogenesis"/>
    <property type="evidence" value="ECO:0007669"/>
    <property type="project" value="UniProtKB-UniRule"/>
</dbReference>
<dbReference type="EMBL" id="QRWP01000005">
    <property type="protein sequence ID" value="RGT33669.1"/>
    <property type="molecule type" value="Genomic_DNA"/>
</dbReference>
<proteinExistence type="inferred from homology"/>
<evidence type="ECO:0000313" key="8">
    <source>
        <dbReference type="EMBL" id="RGV48483.1"/>
    </source>
</evidence>
<evidence type="ECO:0000313" key="5">
    <source>
        <dbReference type="EMBL" id="OUN99879.1"/>
    </source>
</evidence>
<reference evidence="5" key="2">
    <citation type="journal article" date="2018" name="BMC Genomics">
        <title>Whole genome sequencing and function prediction of 133 gut anaerobes isolated from chicken caecum in pure cultures.</title>
        <authorList>
            <person name="Medvecky M."/>
            <person name="Cejkova D."/>
            <person name="Polansky O."/>
            <person name="Karasova D."/>
            <person name="Kubasova T."/>
            <person name="Cizek A."/>
            <person name="Rychlik I."/>
        </authorList>
    </citation>
    <scope>NUCLEOTIDE SEQUENCE</scope>
    <source>
        <strain evidence="6">An189</strain>
        <strain evidence="5">An43</strain>
    </source>
</reference>
<organism evidence="5 9">
    <name type="scientific">Bacteroides clarus</name>
    <dbReference type="NCBI Taxonomy" id="626929"/>
    <lineage>
        <taxon>Bacteria</taxon>
        <taxon>Pseudomonadati</taxon>
        <taxon>Bacteroidota</taxon>
        <taxon>Bacteroidia</taxon>
        <taxon>Bacteroidales</taxon>
        <taxon>Bacteroidaceae</taxon>
        <taxon>Bacteroides</taxon>
    </lineage>
</organism>
<comment type="caution">
    <text evidence="5">The sequence shown here is derived from an EMBL/GenBank/DDBJ whole genome shotgun (WGS) entry which is preliminary data.</text>
</comment>
<evidence type="ECO:0000313" key="11">
    <source>
        <dbReference type="Proteomes" id="UP000284366"/>
    </source>
</evidence>
<dbReference type="Pfam" id="PF06874">
    <property type="entry name" value="FBPase_2"/>
    <property type="match status" value="1"/>
</dbReference>
<dbReference type="EMBL" id="QRZG01000046">
    <property type="protein sequence ID" value="RGV48483.1"/>
    <property type="molecule type" value="Genomic_DNA"/>
</dbReference>
<dbReference type="RefSeq" id="WP_009120735.1">
    <property type="nucleotide sequence ID" value="NZ_CABIZW010000001.1"/>
</dbReference>
<dbReference type="InterPro" id="IPR009164">
    <property type="entry name" value="FBPtase_class3"/>
</dbReference>
<dbReference type="UniPathway" id="UPA00138"/>
<dbReference type="HAMAP" id="MF_01854">
    <property type="entry name" value="FBPase_class3"/>
    <property type="match status" value="1"/>
</dbReference>
<dbReference type="EMBL" id="NFII01000017">
    <property type="protein sequence ID" value="OUN99879.1"/>
    <property type="molecule type" value="Genomic_DNA"/>
</dbReference>
<evidence type="ECO:0000313" key="10">
    <source>
        <dbReference type="Proteomes" id="UP000196587"/>
    </source>
</evidence>
<gene>
    <name evidence="4" type="primary">fbp</name>
    <name evidence="6" type="ORF">B5F24_16875</name>
    <name evidence="5" type="ORF">B5F97_14895</name>
    <name evidence="8" type="ORF">DWW09_17375</name>
    <name evidence="7" type="ORF">DWX38_07725</name>
</gene>
<dbReference type="Proteomes" id="UP000285159">
    <property type="component" value="Unassembled WGS sequence"/>
</dbReference>
<evidence type="ECO:0000313" key="9">
    <source>
        <dbReference type="Proteomes" id="UP000195386"/>
    </source>
</evidence>
<dbReference type="GO" id="GO:0042132">
    <property type="term" value="F:fructose 1,6-bisphosphate 1-phosphatase activity"/>
    <property type="evidence" value="ECO:0007669"/>
    <property type="project" value="UniProtKB-UniRule"/>
</dbReference>
<dbReference type="InterPro" id="IPR029052">
    <property type="entry name" value="Metallo-depent_PP-like"/>
</dbReference>
<comment type="cofactor">
    <cofactor evidence="4">
        <name>Mn(2+)</name>
        <dbReference type="ChEBI" id="CHEBI:29035"/>
    </cofactor>
</comment>
<dbReference type="Proteomes" id="UP000195386">
    <property type="component" value="Unassembled WGS sequence"/>
</dbReference>
<evidence type="ECO:0000256" key="1">
    <source>
        <dbReference type="ARBA" id="ARBA00022801"/>
    </source>
</evidence>
<evidence type="ECO:0000256" key="4">
    <source>
        <dbReference type="HAMAP-Rule" id="MF_01854"/>
    </source>
</evidence>
<dbReference type="EMBL" id="NFKE01000021">
    <property type="protein sequence ID" value="OUP31504.1"/>
    <property type="molecule type" value="Genomic_DNA"/>
</dbReference>
<dbReference type="AlphaFoldDB" id="A0A1Y3YX04"/>
<keyword evidence="3 4" id="KW-0119">Carbohydrate metabolism</keyword>
<reference evidence="9 10" key="1">
    <citation type="submission" date="2017-04" db="EMBL/GenBank/DDBJ databases">
        <title>Function of individual gut microbiota members based on whole genome sequencing of pure cultures obtained from chicken caecum.</title>
        <authorList>
            <person name="Medvecky M."/>
            <person name="Cejkova D."/>
            <person name="Polansky O."/>
            <person name="Karasova D."/>
            <person name="Kubasova T."/>
            <person name="Cizek A."/>
            <person name="Rychlik I."/>
        </authorList>
    </citation>
    <scope>NUCLEOTIDE SEQUENCE [LARGE SCALE GENOMIC DNA]</scope>
    <source>
        <strain evidence="10">An189</strain>
        <strain evidence="9">An43</strain>
    </source>
</reference>
<evidence type="ECO:0000256" key="3">
    <source>
        <dbReference type="ARBA" id="ARBA00023277"/>
    </source>
</evidence>